<dbReference type="InterPro" id="IPR036412">
    <property type="entry name" value="HAD-like_sf"/>
</dbReference>
<evidence type="ECO:0000256" key="1">
    <source>
        <dbReference type="ARBA" id="ARBA00001946"/>
    </source>
</evidence>
<name>A0A6V8NPN6_9ACTN</name>
<reference evidence="5 6" key="1">
    <citation type="journal article" date="2020" name="Front. Microbiol.">
        <title>Single-cell genomics of novel Actinobacteria with the Wood-Ljungdahl pathway discovered in a serpentinizing system.</title>
        <authorList>
            <person name="Merino N."/>
            <person name="Kawai M."/>
            <person name="Boyd E.S."/>
            <person name="Colman D.R."/>
            <person name="McGlynn S.E."/>
            <person name="Nealson K.H."/>
            <person name="Kurokawa K."/>
            <person name="Hongoh Y."/>
        </authorList>
    </citation>
    <scope>NUCLEOTIDE SEQUENCE [LARGE SCALE GENOMIC DNA]</scope>
    <source>
        <strain evidence="5 6">S06</strain>
    </source>
</reference>
<organism evidence="5 6">
    <name type="scientific">Candidatus Hakubella thermalkaliphila</name>
    <dbReference type="NCBI Taxonomy" id="2754717"/>
    <lineage>
        <taxon>Bacteria</taxon>
        <taxon>Bacillati</taxon>
        <taxon>Actinomycetota</taxon>
        <taxon>Actinomycetota incertae sedis</taxon>
        <taxon>Candidatus Hakubellales</taxon>
        <taxon>Candidatus Hakubellaceae</taxon>
        <taxon>Candidatus Hakubella</taxon>
    </lineage>
</organism>
<dbReference type="NCBIfam" id="TIGR01549">
    <property type="entry name" value="HAD-SF-IA-v1"/>
    <property type="match status" value="1"/>
</dbReference>
<comment type="caution">
    <text evidence="5">The sequence shown here is derived from an EMBL/GenBank/DDBJ whole genome shotgun (WGS) entry which is preliminary data.</text>
</comment>
<keyword evidence="2" id="KW-0479">Metal-binding</keyword>
<keyword evidence="3 5" id="KW-0378">Hydrolase</keyword>
<evidence type="ECO:0000256" key="2">
    <source>
        <dbReference type="ARBA" id="ARBA00022723"/>
    </source>
</evidence>
<dbReference type="AlphaFoldDB" id="A0A6V8NPN6"/>
<dbReference type="InterPro" id="IPR023214">
    <property type="entry name" value="HAD_sf"/>
</dbReference>
<protein>
    <submittedName>
        <fullName evidence="5">Putative hydrolase of the HAD superfamily</fullName>
    </submittedName>
</protein>
<dbReference type="InterPro" id="IPR051400">
    <property type="entry name" value="HAD-like_hydrolase"/>
</dbReference>
<accession>A0A6V8NPN6</accession>
<evidence type="ECO:0000256" key="3">
    <source>
        <dbReference type="ARBA" id="ARBA00022801"/>
    </source>
</evidence>
<comment type="cofactor">
    <cofactor evidence="1">
        <name>Mg(2+)</name>
        <dbReference type="ChEBI" id="CHEBI:18420"/>
    </cofactor>
</comment>
<dbReference type="PANTHER" id="PTHR46470:SF2">
    <property type="entry name" value="GLYCERALDEHYDE 3-PHOSPHATE PHOSPHATASE"/>
    <property type="match status" value="1"/>
</dbReference>
<dbReference type="Proteomes" id="UP000580051">
    <property type="component" value="Unassembled WGS sequence"/>
</dbReference>
<evidence type="ECO:0000313" key="5">
    <source>
        <dbReference type="EMBL" id="GFP21300.1"/>
    </source>
</evidence>
<evidence type="ECO:0000313" key="6">
    <source>
        <dbReference type="Proteomes" id="UP000580051"/>
    </source>
</evidence>
<sequence length="184" mass="20677">MIKGILFDLGDTIVIEDSVTSLLDPQAKLVPYAKEVISALSGQYRLAVVTNTFVSTKLEVKIALHNLALDQYFDVIVTSVDVGYEKPHEEIFRVALQELGFRPSEVVMVGIAHASRRTTSHENCVIFKGDRIEKDVVGANRMGIVSILCKWNDRYPEQIKGEMEKPTYSIHSLKELPQILSEMK</sequence>
<evidence type="ECO:0000256" key="4">
    <source>
        <dbReference type="ARBA" id="ARBA00022842"/>
    </source>
</evidence>
<dbReference type="EMBL" id="BLRV01000033">
    <property type="protein sequence ID" value="GFP21300.1"/>
    <property type="molecule type" value="Genomic_DNA"/>
</dbReference>
<gene>
    <name evidence="5" type="ORF">HKBW3S06_00526</name>
</gene>
<dbReference type="PANTHER" id="PTHR46470">
    <property type="entry name" value="N-ACYLNEURAMINATE-9-PHOSPHATASE"/>
    <property type="match status" value="1"/>
</dbReference>
<dbReference type="RefSeq" id="WP_176226431.1">
    <property type="nucleotide sequence ID" value="NZ_BLRV01000033.1"/>
</dbReference>
<dbReference type="GO" id="GO:0016791">
    <property type="term" value="F:phosphatase activity"/>
    <property type="evidence" value="ECO:0007669"/>
    <property type="project" value="TreeGrafter"/>
</dbReference>
<dbReference type="GO" id="GO:0044281">
    <property type="term" value="P:small molecule metabolic process"/>
    <property type="evidence" value="ECO:0007669"/>
    <property type="project" value="UniProtKB-ARBA"/>
</dbReference>
<dbReference type="Pfam" id="PF13242">
    <property type="entry name" value="Hydrolase_like"/>
    <property type="match status" value="1"/>
</dbReference>
<dbReference type="Pfam" id="PF00702">
    <property type="entry name" value="Hydrolase"/>
    <property type="match status" value="1"/>
</dbReference>
<dbReference type="Gene3D" id="3.40.50.1000">
    <property type="entry name" value="HAD superfamily/HAD-like"/>
    <property type="match status" value="2"/>
</dbReference>
<dbReference type="SUPFAM" id="SSF56784">
    <property type="entry name" value="HAD-like"/>
    <property type="match status" value="1"/>
</dbReference>
<dbReference type="GO" id="GO:0046872">
    <property type="term" value="F:metal ion binding"/>
    <property type="evidence" value="ECO:0007669"/>
    <property type="project" value="UniProtKB-KW"/>
</dbReference>
<dbReference type="InterPro" id="IPR006439">
    <property type="entry name" value="HAD-SF_hydro_IA"/>
</dbReference>
<proteinExistence type="predicted"/>
<keyword evidence="4" id="KW-0460">Magnesium</keyword>